<keyword evidence="3" id="KW-1185">Reference proteome</keyword>
<sequence length="92" mass="10155">MIKIISVLMGYVNATKKFIVRVIEQCPSGEDSDIEGGQSLLVVGLVEQVSQRHFIVETLKAGIVELMLLLTQLMLCLLYNCFIVVIEGVITS</sequence>
<organism evidence="2 3">
    <name type="scientific">Glossina pallidipes</name>
    <name type="common">Tsetse fly</name>
    <dbReference type="NCBI Taxonomy" id="7398"/>
    <lineage>
        <taxon>Eukaryota</taxon>
        <taxon>Metazoa</taxon>
        <taxon>Ecdysozoa</taxon>
        <taxon>Arthropoda</taxon>
        <taxon>Hexapoda</taxon>
        <taxon>Insecta</taxon>
        <taxon>Pterygota</taxon>
        <taxon>Neoptera</taxon>
        <taxon>Endopterygota</taxon>
        <taxon>Diptera</taxon>
        <taxon>Brachycera</taxon>
        <taxon>Muscomorpha</taxon>
        <taxon>Hippoboscoidea</taxon>
        <taxon>Glossinidae</taxon>
        <taxon>Glossina</taxon>
    </lineage>
</organism>
<keyword evidence="1" id="KW-0472">Membrane</keyword>
<dbReference type="AlphaFoldDB" id="A0A1B0A6R2"/>
<name>A0A1B0A6R2_GLOPL</name>
<evidence type="ECO:0000313" key="2">
    <source>
        <dbReference type="EnsemblMetazoa" id="GPAI036046-PA"/>
    </source>
</evidence>
<keyword evidence="1" id="KW-0812">Transmembrane</keyword>
<dbReference type="Proteomes" id="UP000092445">
    <property type="component" value="Unassembled WGS sequence"/>
</dbReference>
<feature type="transmembrane region" description="Helical" evidence="1">
    <location>
        <begin position="66"/>
        <end position="90"/>
    </location>
</feature>
<evidence type="ECO:0000256" key="1">
    <source>
        <dbReference type="SAM" id="Phobius"/>
    </source>
</evidence>
<proteinExistence type="predicted"/>
<keyword evidence="1" id="KW-1133">Transmembrane helix</keyword>
<evidence type="ECO:0000313" key="3">
    <source>
        <dbReference type="Proteomes" id="UP000092445"/>
    </source>
</evidence>
<protein>
    <submittedName>
        <fullName evidence="2">Uncharacterized protein</fullName>
    </submittedName>
</protein>
<dbReference type="VEuPathDB" id="VectorBase:GPAI036046"/>
<reference evidence="2" key="2">
    <citation type="submission" date="2020-05" db="UniProtKB">
        <authorList>
            <consortium name="EnsemblMetazoa"/>
        </authorList>
    </citation>
    <scope>IDENTIFICATION</scope>
    <source>
        <strain evidence="2">IAEA</strain>
    </source>
</reference>
<accession>A0A1B0A6R2</accession>
<reference evidence="3" key="1">
    <citation type="submission" date="2014-03" db="EMBL/GenBank/DDBJ databases">
        <authorList>
            <person name="Aksoy S."/>
            <person name="Warren W."/>
            <person name="Wilson R.K."/>
        </authorList>
    </citation>
    <scope>NUCLEOTIDE SEQUENCE [LARGE SCALE GENOMIC DNA]</scope>
    <source>
        <strain evidence="3">IAEA</strain>
    </source>
</reference>
<dbReference type="EnsemblMetazoa" id="GPAI036046-RA">
    <property type="protein sequence ID" value="GPAI036046-PA"/>
    <property type="gene ID" value="GPAI036046"/>
</dbReference>